<accession>A0A1I7ZXA5</accession>
<feature type="domain" description="DIX" evidence="3">
    <location>
        <begin position="113"/>
        <end position="199"/>
    </location>
</feature>
<dbReference type="Gene3D" id="2.40.240.130">
    <property type="match status" value="1"/>
</dbReference>
<proteinExistence type="predicted"/>
<dbReference type="Pfam" id="PF00778">
    <property type="entry name" value="DIX"/>
    <property type="match status" value="1"/>
</dbReference>
<evidence type="ECO:0000256" key="1">
    <source>
        <dbReference type="ARBA" id="ARBA00022687"/>
    </source>
</evidence>
<reference evidence="5" key="1">
    <citation type="submission" date="2016-11" db="UniProtKB">
        <authorList>
            <consortium name="WormBaseParasite"/>
        </authorList>
    </citation>
    <scope>IDENTIFICATION</scope>
</reference>
<keyword evidence="1 2" id="KW-0879">Wnt signaling pathway</keyword>
<protein>
    <submittedName>
        <fullName evidence="5">DIX domain-containing protein</fullName>
    </submittedName>
</protein>
<evidence type="ECO:0000259" key="3">
    <source>
        <dbReference type="PROSITE" id="PS50841"/>
    </source>
</evidence>
<dbReference type="WBParaSite" id="L893_g30505.t1">
    <property type="protein sequence ID" value="L893_g30505.t1"/>
    <property type="gene ID" value="L893_g30505"/>
</dbReference>
<name>A0A1I7ZXA5_9BILA</name>
<dbReference type="Proteomes" id="UP000095287">
    <property type="component" value="Unplaced"/>
</dbReference>
<evidence type="ECO:0000313" key="5">
    <source>
        <dbReference type="WBParaSite" id="L893_g30505.t1"/>
    </source>
</evidence>
<dbReference type="PROSITE" id="PS50841">
    <property type="entry name" value="DIX"/>
    <property type="match status" value="1"/>
</dbReference>
<sequence>MNGSNPYGNGGFAPPPGRHHFYTDSNFRSSTPISSGYYHFSDSSGFCSSESAVQYGHHDNHSALFERARAMSRHNTIGRSHQSHFNNNTNSSYCGNVFGFATLPRKASVNGCGGQSVMATYKGSDGIPFVAKMNMNVRDLTFREFRKQFGISSNSTKRFMFKSECEDGSAAFQWTIICDDDEPLPVFEGRITAECRKLSESD</sequence>
<dbReference type="InterPro" id="IPR038207">
    <property type="entry name" value="DIX_dom_sf"/>
</dbReference>
<organism evidence="4 5">
    <name type="scientific">Steinernema glaseri</name>
    <dbReference type="NCBI Taxonomy" id="37863"/>
    <lineage>
        <taxon>Eukaryota</taxon>
        <taxon>Metazoa</taxon>
        <taxon>Ecdysozoa</taxon>
        <taxon>Nematoda</taxon>
        <taxon>Chromadorea</taxon>
        <taxon>Rhabditida</taxon>
        <taxon>Tylenchina</taxon>
        <taxon>Panagrolaimomorpha</taxon>
        <taxon>Strongyloidoidea</taxon>
        <taxon>Steinernematidae</taxon>
        <taxon>Steinernema</taxon>
    </lineage>
</organism>
<evidence type="ECO:0000313" key="4">
    <source>
        <dbReference type="Proteomes" id="UP000095287"/>
    </source>
</evidence>
<dbReference type="SUPFAM" id="SSF54236">
    <property type="entry name" value="Ubiquitin-like"/>
    <property type="match status" value="1"/>
</dbReference>
<evidence type="ECO:0000256" key="2">
    <source>
        <dbReference type="PROSITE-ProRule" id="PRU00069"/>
    </source>
</evidence>
<dbReference type="InterPro" id="IPR001158">
    <property type="entry name" value="DIX"/>
</dbReference>
<dbReference type="InterPro" id="IPR029071">
    <property type="entry name" value="Ubiquitin-like_domsf"/>
</dbReference>
<keyword evidence="4" id="KW-1185">Reference proteome</keyword>
<dbReference type="GO" id="GO:0016055">
    <property type="term" value="P:Wnt signaling pathway"/>
    <property type="evidence" value="ECO:0007669"/>
    <property type="project" value="UniProtKB-KW"/>
</dbReference>
<dbReference type="AlphaFoldDB" id="A0A1I7ZXA5"/>